<sequence>MRQEPAVFDAHCHILPGLDDGAHTFETAIEMAGAAVAGGTRGIVCTPHHLNGVYKNPGDLVRHALADLRRRLSDAEIPLDLFPGAEIHLVPETPSRVLDGSALTYNDRGKAALVELPKNAVPRGAEVILGQLLRHGITPVIAHPERNLVLARRPQRLAEWIGWGCKVQLTAQSCSGDFGERLQGLSRRWLESGWVHLIASDAHRPTGRSPETLSAARTRVAAWLGEDAATLLTLDNPRRLLDGEDLLALAPCVTAETTPTRNDWLRFLPWQRRAG</sequence>
<dbReference type="Gene3D" id="3.20.20.140">
    <property type="entry name" value="Metal-dependent hydrolases"/>
    <property type="match status" value="1"/>
</dbReference>
<comment type="similarity">
    <text evidence="1">Belongs to the metallo-dependent hydrolases superfamily. CpsB/CapC family.</text>
</comment>
<dbReference type="SUPFAM" id="SSF89550">
    <property type="entry name" value="PHP domain-like"/>
    <property type="match status" value="1"/>
</dbReference>
<accession>A0A1H2T1V9</accession>
<evidence type="ECO:0000256" key="4">
    <source>
        <dbReference type="ARBA" id="ARBA00051722"/>
    </source>
</evidence>
<dbReference type="PIRSF" id="PIRSF016557">
    <property type="entry name" value="Caps_synth_CpsB"/>
    <property type="match status" value="1"/>
</dbReference>
<evidence type="ECO:0000256" key="2">
    <source>
        <dbReference type="ARBA" id="ARBA00013064"/>
    </source>
</evidence>
<evidence type="ECO:0000256" key="3">
    <source>
        <dbReference type="ARBA" id="ARBA00022801"/>
    </source>
</evidence>
<dbReference type="GO" id="GO:0004725">
    <property type="term" value="F:protein tyrosine phosphatase activity"/>
    <property type="evidence" value="ECO:0007669"/>
    <property type="project" value="UniProtKB-EC"/>
</dbReference>
<dbReference type="EMBL" id="FNNZ01000003">
    <property type="protein sequence ID" value="SDW37234.1"/>
    <property type="molecule type" value="Genomic_DNA"/>
</dbReference>
<comment type="catalytic activity">
    <reaction evidence="4">
        <text>O-phospho-L-tyrosyl-[protein] + H2O = L-tyrosyl-[protein] + phosphate</text>
        <dbReference type="Rhea" id="RHEA:10684"/>
        <dbReference type="Rhea" id="RHEA-COMP:10136"/>
        <dbReference type="Rhea" id="RHEA-COMP:20101"/>
        <dbReference type="ChEBI" id="CHEBI:15377"/>
        <dbReference type="ChEBI" id="CHEBI:43474"/>
        <dbReference type="ChEBI" id="CHEBI:46858"/>
        <dbReference type="ChEBI" id="CHEBI:61978"/>
        <dbReference type="EC" id="3.1.3.48"/>
    </reaction>
</comment>
<reference evidence="6" key="1">
    <citation type="submission" date="2016-10" db="EMBL/GenBank/DDBJ databases">
        <authorList>
            <person name="Varghese N."/>
            <person name="Submissions S."/>
        </authorList>
    </citation>
    <scope>NUCLEOTIDE SEQUENCE [LARGE SCALE GENOMIC DNA]</scope>
    <source>
        <strain evidence="6">DSM 217</strain>
    </source>
</reference>
<evidence type="ECO:0000313" key="5">
    <source>
        <dbReference type="EMBL" id="SDW37234.1"/>
    </source>
</evidence>
<dbReference type="EC" id="3.1.3.48" evidence="2"/>
<dbReference type="InterPro" id="IPR016667">
    <property type="entry name" value="Caps_polysacc_synth_CpsB/CapC"/>
</dbReference>
<dbReference type="PANTHER" id="PTHR39181">
    <property type="entry name" value="TYROSINE-PROTEIN PHOSPHATASE YWQE"/>
    <property type="match status" value="1"/>
</dbReference>
<dbReference type="Proteomes" id="UP000198816">
    <property type="component" value="Unassembled WGS sequence"/>
</dbReference>
<dbReference type="InterPro" id="IPR016195">
    <property type="entry name" value="Pol/histidinol_Pase-like"/>
</dbReference>
<proteinExistence type="inferred from homology"/>
<evidence type="ECO:0000256" key="1">
    <source>
        <dbReference type="ARBA" id="ARBA00005750"/>
    </source>
</evidence>
<dbReference type="Pfam" id="PF19567">
    <property type="entry name" value="CpsB_CapC"/>
    <property type="match status" value="1"/>
</dbReference>
<gene>
    <name evidence="5" type="ORF">SAMN05421783_103229</name>
</gene>
<organism evidence="5 6">
    <name type="scientific">Thiocapsa roseopersicina</name>
    <dbReference type="NCBI Taxonomy" id="1058"/>
    <lineage>
        <taxon>Bacteria</taxon>
        <taxon>Pseudomonadati</taxon>
        <taxon>Pseudomonadota</taxon>
        <taxon>Gammaproteobacteria</taxon>
        <taxon>Chromatiales</taxon>
        <taxon>Chromatiaceae</taxon>
        <taxon>Thiocapsa</taxon>
    </lineage>
</organism>
<dbReference type="AlphaFoldDB" id="A0A1H2T1V9"/>
<name>A0A1H2T1V9_THIRO</name>
<protein>
    <recommendedName>
        <fullName evidence="2">protein-tyrosine-phosphatase</fullName>
        <ecNumber evidence="2">3.1.3.48</ecNumber>
    </recommendedName>
</protein>
<dbReference type="PANTHER" id="PTHR39181:SF1">
    <property type="entry name" value="TYROSINE-PROTEIN PHOSPHATASE YWQE"/>
    <property type="match status" value="1"/>
</dbReference>
<dbReference type="OrthoDB" id="9788539at2"/>
<keyword evidence="3" id="KW-0378">Hydrolase</keyword>
<evidence type="ECO:0000313" key="6">
    <source>
        <dbReference type="Proteomes" id="UP000198816"/>
    </source>
</evidence>
<dbReference type="STRING" id="1058.SAMN05421783_103229"/>
<keyword evidence="6" id="KW-1185">Reference proteome</keyword>
<dbReference type="RefSeq" id="WP_093028835.1">
    <property type="nucleotide sequence ID" value="NZ_FNNZ01000003.1"/>
</dbReference>
<dbReference type="GO" id="GO:0030145">
    <property type="term" value="F:manganese ion binding"/>
    <property type="evidence" value="ECO:0007669"/>
    <property type="project" value="InterPro"/>
</dbReference>